<evidence type="ECO:0000256" key="13">
    <source>
        <dbReference type="ARBA" id="ARBA00023180"/>
    </source>
</evidence>
<dbReference type="PROSITE" id="PS50234">
    <property type="entry name" value="VWFA"/>
    <property type="match status" value="1"/>
</dbReference>
<feature type="disulfide bond" evidence="14">
    <location>
        <begin position="486"/>
        <end position="522"/>
    </location>
</feature>
<accession>A0A1X7UB58</accession>
<dbReference type="GO" id="GO:0098609">
    <property type="term" value="P:cell-cell adhesion"/>
    <property type="evidence" value="ECO:0007669"/>
    <property type="project" value="TreeGrafter"/>
</dbReference>
<dbReference type="EnsemblMetazoa" id="XM_003388374.3">
    <property type="protein sequence ID" value="XP_003388422.1"/>
    <property type="gene ID" value="LOC100636291"/>
</dbReference>
<name>A0A1X7UB58_AMPQE</name>
<evidence type="ECO:0000259" key="18">
    <source>
        <dbReference type="PROSITE" id="PS50234"/>
    </source>
</evidence>
<feature type="transmembrane region" description="Helical" evidence="16">
    <location>
        <begin position="736"/>
        <end position="764"/>
    </location>
</feature>
<feature type="disulfide bond" evidence="14">
    <location>
        <begin position="594"/>
        <end position="601"/>
    </location>
</feature>
<evidence type="ECO:0000256" key="6">
    <source>
        <dbReference type="ARBA" id="ARBA00022729"/>
    </source>
</evidence>
<evidence type="ECO:0000256" key="12">
    <source>
        <dbReference type="ARBA" id="ARBA00023157"/>
    </source>
</evidence>
<dbReference type="GO" id="GO:0005925">
    <property type="term" value="C:focal adhesion"/>
    <property type="evidence" value="ECO:0007669"/>
    <property type="project" value="TreeGrafter"/>
</dbReference>
<dbReference type="STRING" id="400682.A0A1X7UB58"/>
<dbReference type="PIRSF" id="PIRSF002512">
    <property type="entry name" value="Integrin_B"/>
    <property type="match status" value="1"/>
</dbReference>
<dbReference type="Gene3D" id="3.40.50.410">
    <property type="entry name" value="von Willebrand factor, type A domain"/>
    <property type="match status" value="1"/>
</dbReference>
<organism evidence="19">
    <name type="scientific">Amphimedon queenslandica</name>
    <name type="common">Sponge</name>
    <dbReference type="NCBI Taxonomy" id="400682"/>
    <lineage>
        <taxon>Eukaryota</taxon>
        <taxon>Metazoa</taxon>
        <taxon>Porifera</taxon>
        <taxon>Demospongiae</taxon>
        <taxon>Heteroscleromorpha</taxon>
        <taxon>Haplosclerida</taxon>
        <taxon>Niphatidae</taxon>
        <taxon>Amphimedon</taxon>
    </lineage>
</organism>
<dbReference type="SUPFAM" id="SSF53300">
    <property type="entry name" value="vWA-like"/>
    <property type="match status" value="1"/>
</dbReference>
<evidence type="ECO:0000256" key="15">
    <source>
        <dbReference type="RuleBase" id="RU000633"/>
    </source>
</evidence>
<evidence type="ECO:0000256" key="7">
    <source>
        <dbReference type="ARBA" id="ARBA00022737"/>
    </source>
</evidence>
<feature type="disulfide bond" evidence="14">
    <location>
        <begin position="575"/>
        <end position="581"/>
    </location>
</feature>
<feature type="disulfide bond" evidence="14">
    <location>
        <begin position="647"/>
        <end position="656"/>
    </location>
</feature>
<dbReference type="FunFam" id="2.10.25.10:FF:000036">
    <property type="entry name" value="Integrin beta"/>
    <property type="match status" value="1"/>
</dbReference>
<evidence type="ECO:0000256" key="4">
    <source>
        <dbReference type="ARBA" id="ARBA00022536"/>
    </source>
</evidence>
<dbReference type="InterPro" id="IPR057243">
    <property type="entry name" value="Integrin_I-EGF_CS"/>
</dbReference>
<dbReference type="Gene3D" id="2.10.25.10">
    <property type="entry name" value="Laminin"/>
    <property type="match status" value="2"/>
</dbReference>
<dbReference type="PRINTS" id="PR01186">
    <property type="entry name" value="INTEGRINB"/>
</dbReference>
<feature type="disulfide bond" evidence="14">
    <location>
        <begin position="528"/>
        <end position="533"/>
    </location>
</feature>
<keyword evidence="9 16" id="KW-1133">Transmembrane helix</keyword>
<feature type="disulfide bond" evidence="14">
    <location>
        <begin position="535"/>
        <end position="549"/>
    </location>
</feature>
<dbReference type="GO" id="GO:0033627">
    <property type="term" value="P:cell adhesion mediated by integrin"/>
    <property type="evidence" value="ECO:0007669"/>
    <property type="project" value="TreeGrafter"/>
</dbReference>
<dbReference type="GO" id="GO:0016477">
    <property type="term" value="P:cell migration"/>
    <property type="evidence" value="ECO:0007669"/>
    <property type="project" value="TreeGrafter"/>
</dbReference>
<dbReference type="GO" id="GO:0007160">
    <property type="term" value="P:cell-matrix adhesion"/>
    <property type="evidence" value="ECO:0007669"/>
    <property type="project" value="TreeGrafter"/>
</dbReference>
<evidence type="ECO:0000256" key="11">
    <source>
        <dbReference type="ARBA" id="ARBA00023136"/>
    </source>
</evidence>
<evidence type="ECO:0000256" key="5">
    <source>
        <dbReference type="ARBA" id="ARBA00022692"/>
    </source>
</evidence>
<feature type="disulfide bond" evidence="14">
    <location>
        <begin position="619"/>
        <end position="624"/>
    </location>
</feature>
<feature type="chain" id="PRO_5010866590" description="Integrin beta" evidence="17">
    <location>
        <begin position="21"/>
        <end position="816"/>
    </location>
</feature>
<dbReference type="InterPro" id="IPR015812">
    <property type="entry name" value="Integrin_bsu"/>
</dbReference>
<keyword evidence="5 15" id="KW-0812">Transmembrane</keyword>
<dbReference type="GO" id="GO:0009986">
    <property type="term" value="C:cell surface"/>
    <property type="evidence" value="ECO:0007669"/>
    <property type="project" value="TreeGrafter"/>
</dbReference>
<gene>
    <name evidence="19" type="primary">100636291</name>
</gene>
<dbReference type="GO" id="GO:0005178">
    <property type="term" value="F:integrin binding"/>
    <property type="evidence" value="ECO:0007669"/>
    <property type="project" value="TreeGrafter"/>
</dbReference>
<evidence type="ECO:0000313" key="19">
    <source>
        <dbReference type="EnsemblMetazoa" id="Aqu2.1.25183_001"/>
    </source>
</evidence>
<keyword evidence="8 15" id="KW-0130">Cell adhesion</keyword>
<keyword evidence="20" id="KW-1185">Reference proteome</keyword>
<evidence type="ECO:0000256" key="14">
    <source>
        <dbReference type="PIRSR" id="PIRSR002512-1"/>
    </source>
</evidence>
<evidence type="ECO:0000256" key="9">
    <source>
        <dbReference type="ARBA" id="ARBA00022989"/>
    </source>
</evidence>
<keyword evidence="13" id="KW-0325">Glycoprotein</keyword>
<dbReference type="PANTHER" id="PTHR10082">
    <property type="entry name" value="INTEGRIN BETA SUBUNIT"/>
    <property type="match status" value="1"/>
</dbReference>
<comment type="similarity">
    <text evidence="2 15">Belongs to the integrin beta chain family.</text>
</comment>
<feature type="disulfide bond" evidence="14">
    <location>
        <begin position="502"/>
        <end position="512"/>
    </location>
</feature>
<keyword evidence="3" id="KW-1003">Cell membrane</keyword>
<feature type="disulfide bond" evidence="14">
    <location>
        <begin position="577"/>
        <end position="613"/>
    </location>
</feature>
<dbReference type="Gene3D" id="2.60.40.1510">
    <property type="entry name" value="ntegrin, alpha v. Chain A, domain 3"/>
    <property type="match status" value="1"/>
</dbReference>
<dbReference type="eggNOG" id="KOG1226">
    <property type="taxonomic scope" value="Eukaryota"/>
</dbReference>
<dbReference type="EnsemblMetazoa" id="Aqu2.1.25183_001">
    <property type="protein sequence ID" value="Aqu2.1.25183_001"/>
    <property type="gene ID" value="Aqu2.1.25183"/>
</dbReference>
<feature type="disulfide bond" evidence="14">
    <location>
        <begin position="29"/>
        <end position="39"/>
    </location>
</feature>
<dbReference type="InterPro" id="IPR057073">
    <property type="entry name" value="EGF_integrin_2"/>
</dbReference>
<evidence type="ECO:0000256" key="10">
    <source>
        <dbReference type="ARBA" id="ARBA00023037"/>
    </source>
</evidence>
<dbReference type="GO" id="GO:0007229">
    <property type="term" value="P:integrin-mediated signaling pathway"/>
    <property type="evidence" value="ECO:0007669"/>
    <property type="project" value="UniProtKB-KW"/>
</dbReference>
<evidence type="ECO:0000256" key="3">
    <source>
        <dbReference type="ARBA" id="ARBA00022475"/>
    </source>
</evidence>
<feature type="domain" description="VWFA" evidence="18">
    <location>
        <begin position="131"/>
        <end position="377"/>
    </location>
</feature>
<keyword evidence="10 15" id="KW-0401">Integrin</keyword>
<dbReference type="Pfam" id="PF00362">
    <property type="entry name" value="Integrin_beta"/>
    <property type="match status" value="1"/>
</dbReference>
<feature type="signal peptide" evidence="17">
    <location>
        <begin position="1"/>
        <end position="20"/>
    </location>
</feature>
<dbReference type="SMART" id="SM00187">
    <property type="entry name" value="INB"/>
    <property type="match status" value="1"/>
</dbReference>
<evidence type="ECO:0000256" key="2">
    <source>
        <dbReference type="ARBA" id="ARBA00007449"/>
    </source>
</evidence>
<dbReference type="PANTHER" id="PTHR10082:SF60">
    <property type="entry name" value="INTEGRIN BETA-PS"/>
    <property type="match status" value="1"/>
</dbReference>
<dbReference type="FunFam" id="3.40.50.410:FF:000002">
    <property type="entry name" value="Integrin beta"/>
    <property type="match status" value="1"/>
</dbReference>
<feature type="disulfide bond" evidence="14">
    <location>
        <begin position="463"/>
        <end position="467"/>
    </location>
</feature>
<feature type="disulfide bond" evidence="14">
    <location>
        <begin position="400"/>
        <end position="411"/>
    </location>
</feature>
<feature type="disulfide bond" evidence="14">
    <location>
        <begin position="191"/>
        <end position="203"/>
    </location>
</feature>
<reference evidence="20" key="1">
    <citation type="journal article" date="2010" name="Nature">
        <title>The Amphimedon queenslandica genome and the evolution of animal complexity.</title>
        <authorList>
            <person name="Srivastava M."/>
            <person name="Simakov O."/>
            <person name="Chapman J."/>
            <person name="Fahey B."/>
            <person name="Gauthier M.E."/>
            <person name="Mitros T."/>
            <person name="Richards G.S."/>
            <person name="Conaco C."/>
            <person name="Dacre M."/>
            <person name="Hellsten U."/>
            <person name="Larroux C."/>
            <person name="Putnam N.H."/>
            <person name="Stanke M."/>
            <person name="Adamska M."/>
            <person name="Darling A."/>
            <person name="Degnan S.M."/>
            <person name="Oakley T.H."/>
            <person name="Plachetzki D.C."/>
            <person name="Zhai Y."/>
            <person name="Adamski M."/>
            <person name="Calcino A."/>
            <person name="Cummins S.F."/>
            <person name="Goodstein D.M."/>
            <person name="Harris C."/>
            <person name="Jackson D.J."/>
            <person name="Leys S.P."/>
            <person name="Shu S."/>
            <person name="Woodcroft B.J."/>
            <person name="Vervoort M."/>
            <person name="Kosik K.S."/>
            <person name="Manning G."/>
            <person name="Degnan B.M."/>
            <person name="Rokhsar D.S."/>
        </authorList>
    </citation>
    <scope>NUCLEOTIDE SEQUENCE [LARGE SCALE GENOMIC DNA]</scope>
</reference>
<dbReference type="InterPro" id="IPR002369">
    <property type="entry name" value="Integrin_bsu_VWA"/>
</dbReference>
<dbReference type="InParanoid" id="A0A1X7UB58"/>
<evidence type="ECO:0000256" key="17">
    <source>
        <dbReference type="SAM" id="SignalP"/>
    </source>
</evidence>
<feature type="disulfide bond" evidence="14">
    <location>
        <begin position="626"/>
        <end position="637"/>
    </location>
</feature>
<comment type="subcellular location">
    <subcellularLocation>
        <location evidence="1 15">Cell membrane</location>
        <topology evidence="1 15">Single-pass type I membrane protein</topology>
    </subcellularLocation>
</comment>
<dbReference type="InterPro" id="IPR002035">
    <property type="entry name" value="VWF_A"/>
</dbReference>
<keyword evidence="12 14" id="KW-1015">Disulfide bond</keyword>
<dbReference type="Gene3D" id="1.20.5.100">
    <property type="entry name" value="Cytochrome c1, transmembrane anchor, C-terminal"/>
    <property type="match status" value="1"/>
</dbReference>
<evidence type="ECO:0000313" key="20">
    <source>
        <dbReference type="Proteomes" id="UP000007879"/>
    </source>
</evidence>
<reference evidence="19" key="2">
    <citation type="submission" date="2017-05" db="UniProtKB">
        <authorList>
            <consortium name="EnsemblMetazoa"/>
        </authorList>
    </citation>
    <scope>IDENTIFICATION</scope>
</reference>
<evidence type="ECO:0000256" key="1">
    <source>
        <dbReference type="ARBA" id="ARBA00004251"/>
    </source>
</evidence>
<keyword evidence="11 16" id="KW-0472">Membrane</keyword>
<dbReference type="GO" id="GO:0008305">
    <property type="term" value="C:integrin complex"/>
    <property type="evidence" value="ECO:0007669"/>
    <property type="project" value="TreeGrafter"/>
</dbReference>
<dbReference type="KEGG" id="aqu:100636291"/>
<protein>
    <recommendedName>
        <fullName evidence="15">Integrin beta</fullName>
    </recommendedName>
</protein>
<proteinExistence type="inferred from homology"/>
<feature type="disulfide bond" evidence="14">
    <location>
        <begin position="583"/>
        <end position="592"/>
    </location>
</feature>
<feature type="disulfide bond" evidence="14">
    <location>
        <begin position="551"/>
        <end position="556"/>
    </location>
</feature>
<dbReference type="OrthoDB" id="410592at2759"/>
<evidence type="ECO:0000256" key="16">
    <source>
        <dbReference type="SAM" id="Phobius"/>
    </source>
</evidence>
<dbReference type="InterPro" id="IPR036465">
    <property type="entry name" value="vWFA_dom_sf"/>
</dbReference>
<feature type="disulfide bond" evidence="14">
    <location>
        <begin position="251"/>
        <end position="294"/>
    </location>
</feature>
<dbReference type="Proteomes" id="UP000007879">
    <property type="component" value="Unassembled WGS sequence"/>
</dbReference>
<evidence type="ECO:0000256" key="8">
    <source>
        <dbReference type="ARBA" id="ARBA00022889"/>
    </source>
</evidence>
<keyword evidence="7" id="KW-0677">Repeat</keyword>
<sequence>MPRSWGLFLALLCIISHSTAQDCESLVTCTDCITKNSSCSWCNDPSVFNRLASQFNSQLEPIGLCRRADLLSSSLGGCSNVVNPMGTIDKEDTLNSSDPTVTPQLVSLSLRPGLPQSFNISVSPPSSISVDMYILMDLSFTMRDDLQNLRMFSDELVRQMQNLTDEFRIGFGSFIDKPVSPFIDRNTNFSCAADYPAVAENDCEYTYAFRHRLDLTDNVDTFKTELANAKISGSVDQPEALLDALLQVAACQSEIGWRDVEDARRLVLVLTDGDYHMALDGKLAGLREQPDGKCHLDPTTKIYNQASLVDYPTSTMIAEMLNDQRIIPIFAVAKSVTEVYNQLSEIIRSAFVGEISANADNLLELIRNQYIQLSSTIVPVINGLDAIPELTMTAMPLNNCSNGTLISGDTCTNVMHPNTVQYGVSLELSSDYCKRSLTGRETHLLNIQFIGFGDVIVNVSGICSCGCEKEQVTSSPVCSSIGTYECSTCICPSNRNGPICQCPATAVGGGGCTTSSNSTKICSGRGSCVCNRCECNRAPNGQTYQGQFCECDPTLCPSGVHESGRVLPCSGHGVCGCDGICRCGEGFSGANCGCTSDTDSCVAPANRNTGELCSGSGQCTCGTCLCSDYSVRFGLYCEECSVCARSCSFLSSCVRCHIEQNCPSSCNHVSIVSPNEHNNTDEELRTCSITEDNCEVTYQVGVYVLGTERNIMVIFDETQSDINDWSAGCSSAFPIFVIPLVVTIGIILLAIIVIALWVAMKYLIEYLEFRAWKKSQEDELWNTSGDNPLFVDPTTSHINPKYRPRTTVQVVGGGDD</sequence>
<keyword evidence="4" id="KW-0245">EGF-like domain</keyword>
<dbReference type="AlphaFoldDB" id="A0A1X7UB58"/>
<feature type="disulfide bond" evidence="14">
    <location>
        <begin position="491"/>
        <end position="500"/>
    </location>
</feature>
<feature type="disulfide bond" evidence="14">
    <location>
        <begin position="640"/>
        <end position="643"/>
    </location>
</feature>
<keyword evidence="6 17" id="KW-0732">Signal</keyword>
<feature type="disulfide bond" evidence="14">
    <location>
        <begin position="433"/>
        <end position="687"/>
    </location>
</feature>
<dbReference type="Pfam" id="PF23105">
    <property type="entry name" value="EGF_integrin"/>
    <property type="match status" value="1"/>
</dbReference>
<dbReference type="PROSITE" id="PS00243">
    <property type="entry name" value="I_EGF_1"/>
    <property type="match status" value="2"/>
</dbReference>